<dbReference type="GeneID" id="78460917"/>
<reference evidence="1 2" key="1">
    <citation type="submission" date="2019-05" db="EMBL/GenBank/DDBJ databases">
        <authorList>
            <consortium name="Pathogen Informatics"/>
        </authorList>
    </citation>
    <scope>NUCLEOTIDE SEQUENCE [LARGE SCALE GENOMIC DNA]</scope>
    <source>
        <strain evidence="1 2">NCTC11429</strain>
    </source>
</reference>
<dbReference type="STRING" id="1123265.GCA_000686625_05189"/>
<gene>
    <name evidence="1" type="ORF">NCTC11429_00077</name>
</gene>
<sequence length="240" mass="27038">MPKVKNYPDAAFEKCLELANAIESLGGECLSVTAAEKLNRTESGAYGVLVSATVKYGLITNIKSTLKITDLFKKIIHAYTEDEALVFKREAFLKPEVFKLIYERLKGKGLDANILGKMFIREYDVDSKSAQKVAGYFIKGIKSLGLLDQQNNLLNIEFDPTENKDKDILPEEDNRVEEVKVEDVKSSAITVMQHPFSNEEEYIIHLKGPTIDSRLVIKDEDDFVILTSYINKIRKAILNG</sequence>
<accession>A0A4V6KMS6</accession>
<proteinExistence type="predicted"/>
<evidence type="ECO:0000313" key="1">
    <source>
        <dbReference type="EMBL" id="VTR27918.1"/>
    </source>
</evidence>
<organism evidence="1 2">
    <name type="scientific">Sphingobacterium thalpophilum</name>
    <dbReference type="NCBI Taxonomy" id="259"/>
    <lineage>
        <taxon>Bacteria</taxon>
        <taxon>Pseudomonadati</taxon>
        <taxon>Bacteroidota</taxon>
        <taxon>Sphingobacteriia</taxon>
        <taxon>Sphingobacteriales</taxon>
        <taxon>Sphingobacteriaceae</taxon>
        <taxon>Sphingobacterium</taxon>
    </lineage>
</organism>
<evidence type="ECO:0000313" key="2">
    <source>
        <dbReference type="Proteomes" id="UP000308196"/>
    </source>
</evidence>
<dbReference type="EMBL" id="LR590484">
    <property type="protein sequence ID" value="VTR27918.1"/>
    <property type="molecule type" value="Genomic_DNA"/>
</dbReference>
<dbReference type="Proteomes" id="UP000308196">
    <property type="component" value="Chromosome"/>
</dbReference>
<protein>
    <submittedName>
        <fullName evidence="1">Uncharacterized protein</fullName>
    </submittedName>
</protein>
<name>A0A4V6KMS6_9SPHI</name>
<dbReference type="AlphaFoldDB" id="A0A4V6KMS6"/>
<dbReference type="KEGG" id="stha:NCTC11429_00077"/>
<dbReference type="RefSeq" id="WP_028071696.1">
    <property type="nucleotide sequence ID" value="NZ_LR590484.1"/>
</dbReference>